<sequence>MSRARAAEPRAPCQERPREHVDASRTLAAISNYCWQANLGGNMHCTLPRGHSGQHWHAYSRTSW</sequence>
<reference evidence="2 3" key="1">
    <citation type="submission" date="2024-03" db="EMBL/GenBank/DDBJ databases">
        <title>Novel Streptomyces species of biotechnological and ecological value are a feature of Machair soil.</title>
        <authorList>
            <person name="Prole J.R."/>
            <person name="Goodfellow M."/>
            <person name="Allenby N."/>
            <person name="Ward A.C."/>
        </authorList>
    </citation>
    <scope>NUCLEOTIDE SEQUENCE [LARGE SCALE GENOMIC DNA]</scope>
    <source>
        <strain evidence="2 3">MS1.AVA.1</strain>
    </source>
</reference>
<protein>
    <submittedName>
        <fullName evidence="2">Uncharacterized protein</fullName>
    </submittedName>
</protein>
<dbReference type="EMBL" id="JBBKAK010000001">
    <property type="protein sequence ID" value="MEJ8671841.1"/>
    <property type="molecule type" value="Genomic_DNA"/>
</dbReference>
<name>A0ABU8USG6_9ACTN</name>
<accession>A0ABU8USG6</accession>
<gene>
    <name evidence="2" type="ORF">WKI71_36410</name>
</gene>
<proteinExistence type="predicted"/>
<feature type="region of interest" description="Disordered" evidence="1">
    <location>
        <begin position="1"/>
        <end position="21"/>
    </location>
</feature>
<keyword evidence="3" id="KW-1185">Reference proteome</keyword>
<evidence type="ECO:0000256" key="1">
    <source>
        <dbReference type="SAM" id="MobiDB-lite"/>
    </source>
</evidence>
<organism evidence="2 3">
    <name type="scientific">Streptomyces machairae</name>
    <dbReference type="NCBI Taxonomy" id="3134109"/>
    <lineage>
        <taxon>Bacteria</taxon>
        <taxon>Bacillati</taxon>
        <taxon>Actinomycetota</taxon>
        <taxon>Actinomycetes</taxon>
        <taxon>Kitasatosporales</taxon>
        <taxon>Streptomycetaceae</taxon>
        <taxon>Streptomyces</taxon>
    </lineage>
</organism>
<evidence type="ECO:0000313" key="3">
    <source>
        <dbReference type="Proteomes" id="UP001376459"/>
    </source>
</evidence>
<evidence type="ECO:0000313" key="2">
    <source>
        <dbReference type="EMBL" id="MEJ8671841.1"/>
    </source>
</evidence>
<dbReference type="Proteomes" id="UP001376459">
    <property type="component" value="Unassembled WGS sequence"/>
</dbReference>
<comment type="caution">
    <text evidence="2">The sequence shown here is derived from an EMBL/GenBank/DDBJ whole genome shotgun (WGS) entry which is preliminary data.</text>
</comment>